<dbReference type="InterPro" id="IPR036291">
    <property type="entry name" value="NAD(P)-bd_dom_sf"/>
</dbReference>
<dbReference type="SUPFAM" id="SSF51735">
    <property type="entry name" value="NAD(P)-binding Rossmann-fold domains"/>
    <property type="match status" value="1"/>
</dbReference>
<dbReference type="GO" id="GO:0044877">
    <property type="term" value="F:protein-containing complex binding"/>
    <property type="evidence" value="ECO:0007669"/>
    <property type="project" value="TreeGrafter"/>
</dbReference>
<dbReference type="Gene3D" id="3.40.50.720">
    <property type="entry name" value="NAD(P)-binding Rossmann-like Domain"/>
    <property type="match status" value="1"/>
</dbReference>
<dbReference type="InterPro" id="IPR051207">
    <property type="entry name" value="ComplexI_NDUFA9_subunit"/>
</dbReference>
<accession>A0A2Z4FQE3</accession>
<dbReference type="PANTHER" id="PTHR12126">
    <property type="entry name" value="NADH-UBIQUINONE OXIDOREDUCTASE 39 KDA SUBUNIT-RELATED"/>
    <property type="match status" value="1"/>
</dbReference>
<evidence type="ECO:0000313" key="2">
    <source>
        <dbReference type="EMBL" id="AWV91247.1"/>
    </source>
</evidence>
<dbReference type="EMBL" id="CP030032">
    <property type="protein sequence ID" value="AWV91247.1"/>
    <property type="molecule type" value="Genomic_DNA"/>
</dbReference>
<protein>
    <submittedName>
        <fullName evidence="2">NAD-dependent epimerase</fullName>
    </submittedName>
</protein>
<feature type="domain" description="NAD(P)-binding" evidence="1">
    <location>
        <begin position="13"/>
        <end position="138"/>
    </location>
</feature>
<keyword evidence="3" id="KW-1185">Reference proteome</keyword>
<dbReference type="PANTHER" id="PTHR12126:SF11">
    <property type="entry name" value="NADH DEHYDROGENASE [UBIQUINONE] 1 ALPHA SUBCOMPLEX SUBUNIT 9, MITOCHONDRIAL"/>
    <property type="match status" value="1"/>
</dbReference>
<reference evidence="2 3" key="1">
    <citation type="submission" date="2018-06" db="EMBL/GenBank/DDBJ databases">
        <title>Lujinxingia sediminis gen. nov. sp. nov., a new facultative anaerobic member of the class Deltaproteobacteria, and proposal of Lujinxingaceae fam. nov.</title>
        <authorList>
            <person name="Guo L.-Y."/>
            <person name="Li C.-M."/>
            <person name="Wang S."/>
            <person name="Du Z.-J."/>
        </authorList>
    </citation>
    <scope>NUCLEOTIDE SEQUENCE [LARGE SCALE GENOMIC DNA]</scope>
    <source>
        <strain evidence="2 3">FA350</strain>
    </source>
</reference>
<proteinExistence type="predicted"/>
<dbReference type="Proteomes" id="UP000249799">
    <property type="component" value="Chromosome"/>
</dbReference>
<organism evidence="2 3">
    <name type="scientific">Bradymonas sediminis</name>
    <dbReference type="NCBI Taxonomy" id="1548548"/>
    <lineage>
        <taxon>Bacteria</taxon>
        <taxon>Deltaproteobacteria</taxon>
        <taxon>Bradymonadales</taxon>
        <taxon>Bradymonadaceae</taxon>
        <taxon>Bradymonas</taxon>
    </lineage>
</organism>
<sequence length="331" mass="36739">MQDWLEKPVFLSGATGFIGASLYPKLVEEGLEVRCGTRNPQRAAHRMPGCDWVEFDVERPETLAAALEGCGSAYYLVHQMQTGEGYREREVQAAKAFLKAAEDAGVRRVVYLGGVEPSDNAEPSEHLASRLQTGRILRSSHLDGDKKVVTVELRASMIVGAGSASWKMVRDLAARLPMMVLPSWTQSRSQPVFIDDVVSALVGARGLKLDDSAWFDIPGPQTLTAEEILRQVAHILGHDFVSLPVPMLSPRVSSYWLRFVTRCDIYMARELVDGLKTDLIAQDGRFWMFINHPKRVPFEEAARRAVQASEPGSLLSRAYEGLVSKVSRSRI</sequence>
<dbReference type="KEGG" id="bsed:DN745_18705"/>
<dbReference type="Pfam" id="PF13460">
    <property type="entry name" value="NAD_binding_10"/>
    <property type="match status" value="1"/>
</dbReference>
<dbReference type="OrthoDB" id="9774199at2"/>
<dbReference type="AlphaFoldDB" id="A0A2Z4FQE3"/>
<name>A0A2Z4FQE3_9DELT</name>
<gene>
    <name evidence="2" type="ORF">DN745_18705</name>
</gene>
<evidence type="ECO:0000313" key="3">
    <source>
        <dbReference type="Proteomes" id="UP000249799"/>
    </source>
</evidence>
<dbReference type="RefSeq" id="WP_111337357.1">
    <property type="nucleotide sequence ID" value="NZ_CP030032.1"/>
</dbReference>
<dbReference type="InterPro" id="IPR016040">
    <property type="entry name" value="NAD(P)-bd_dom"/>
</dbReference>
<evidence type="ECO:0000259" key="1">
    <source>
        <dbReference type="Pfam" id="PF13460"/>
    </source>
</evidence>